<evidence type="ECO:0000256" key="1">
    <source>
        <dbReference type="SAM" id="MobiDB-lite"/>
    </source>
</evidence>
<dbReference type="Proteomes" id="UP001231189">
    <property type="component" value="Unassembled WGS sequence"/>
</dbReference>
<organism evidence="3 4">
    <name type="scientific">Lolium multiflorum</name>
    <name type="common">Italian ryegrass</name>
    <name type="synonym">Lolium perenne subsp. multiflorum</name>
    <dbReference type="NCBI Taxonomy" id="4521"/>
    <lineage>
        <taxon>Eukaryota</taxon>
        <taxon>Viridiplantae</taxon>
        <taxon>Streptophyta</taxon>
        <taxon>Embryophyta</taxon>
        <taxon>Tracheophyta</taxon>
        <taxon>Spermatophyta</taxon>
        <taxon>Magnoliopsida</taxon>
        <taxon>Liliopsida</taxon>
        <taxon>Poales</taxon>
        <taxon>Poaceae</taxon>
        <taxon>BOP clade</taxon>
        <taxon>Pooideae</taxon>
        <taxon>Poodae</taxon>
        <taxon>Poeae</taxon>
        <taxon>Poeae Chloroplast Group 2 (Poeae type)</taxon>
        <taxon>Loliodinae</taxon>
        <taxon>Loliinae</taxon>
        <taxon>Lolium</taxon>
    </lineage>
</organism>
<dbReference type="Pfam" id="PF22600">
    <property type="entry name" value="MTPAP-like_central"/>
    <property type="match status" value="1"/>
</dbReference>
<dbReference type="InterPro" id="IPR043519">
    <property type="entry name" value="NT_sf"/>
</dbReference>
<dbReference type="GO" id="GO:0031123">
    <property type="term" value="P:RNA 3'-end processing"/>
    <property type="evidence" value="ECO:0007669"/>
    <property type="project" value="TreeGrafter"/>
</dbReference>
<feature type="compositionally biased region" description="Polar residues" evidence="1">
    <location>
        <begin position="339"/>
        <end position="349"/>
    </location>
</feature>
<dbReference type="SUPFAM" id="SSF81631">
    <property type="entry name" value="PAP/OAS1 substrate-binding domain"/>
    <property type="match status" value="1"/>
</dbReference>
<dbReference type="SUPFAM" id="SSF81301">
    <property type="entry name" value="Nucleotidyltransferase"/>
    <property type="match status" value="1"/>
</dbReference>
<evidence type="ECO:0000313" key="3">
    <source>
        <dbReference type="EMBL" id="KAK1668172.1"/>
    </source>
</evidence>
<sequence>MVELAQSYHELEKCTQDILSVIKPTEDDRKKRLLAIQEIVNSVHLVGYLGDAAVKPFGSFVSNLYAKSGDLDVSVELPNKYGFPTSKETKQDVLHELMMALQIEGVARDVNFIPTARVPVLQYTCKPAILPPMKEIYDVSITEGSGRFNEKSLDQICVENIAKFRRQNIGQRNQSSLSHLLASFFEKFCHIGTYSSDHLISTYTGEMKRNLYWMARSYCLFVEDPFQRPENAARTVDMLELHRISRAFTRAKDMVSSDRGSDRNELLSLLCTPEVGSKLGARATADRYTNPAMSPQQHRFTELMEYLTADLHSNRYDQRARGSTGSRPVRSRRQAAKPYQSQQLNCPQM</sequence>
<dbReference type="CDD" id="cd05402">
    <property type="entry name" value="NT_PAP_TUTase"/>
    <property type="match status" value="1"/>
</dbReference>
<gene>
    <name evidence="3" type="ORF">QYE76_056331</name>
</gene>
<feature type="region of interest" description="Disordered" evidence="1">
    <location>
        <begin position="314"/>
        <end position="349"/>
    </location>
</feature>
<dbReference type="EMBL" id="JAUUTY010000003">
    <property type="protein sequence ID" value="KAK1668172.1"/>
    <property type="molecule type" value="Genomic_DNA"/>
</dbReference>
<evidence type="ECO:0000313" key="4">
    <source>
        <dbReference type="Proteomes" id="UP001231189"/>
    </source>
</evidence>
<accession>A0AAD8T1E6</accession>
<dbReference type="PANTHER" id="PTHR12271:SF123">
    <property type="entry name" value="PROTEIN HESO1"/>
    <property type="match status" value="1"/>
</dbReference>
<proteinExistence type="predicted"/>
<dbReference type="InterPro" id="IPR054708">
    <property type="entry name" value="MTPAP-like_central"/>
</dbReference>
<comment type="caution">
    <text evidence="3">The sequence shown here is derived from an EMBL/GenBank/DDBJ whole genome shotgun (WGS) entry which is preliminary data.</text>
</comment>
<dbReference type="GO" id="GO:0050265">
    <property type="term" value="F:RNA uridylyltransferase activity"/>
    <property type="evidence" value="ECO:0007669"/>
    <property type="project" value="TreeGrafter"/>
</dbReference>
<dbReference type="Gene3D" id="1.10.1410.10">
    <property type="match status" value="1"/>
</dbReference>
<dbReference type="Gene3D" id="3.30.460.10">
    <property type="entry name" value="Beta Polymerase, domain 2"/>
    <property type="match status" value="1"/>
</dbReference>
<name>A0AAD8T1E6_LOLMU</name>
<protein>
    <recommendedName>
        <fullName evidence="2">Poly(A) RNA polymerase mitochondrial-like central palm domain-containing protein</fullName>
    </recommendedName>
</protein>
<dbReference type="AlphaFoldDB" id="A0AAD8T1E6"/>
<keyword evidence="4" id="KW-1185">Reference proteome</keyword>
<reference evidence="3" key="1">
    <citation type="submission" date="2023-07" db="EMBL/GenBank/DDBJ databases">
        <title>A chromosome-level genome assembly of Lolium multiflorum.</title>
        <authorList>
            <person name="Chen Y."/>
            <person name="Copetti D."/>
            <person name="Kolliker R."/>
            <person name="Studer B."/>
        </authorList>
    </citation>
    <scope>NUCLEOTIDE SEQUENCE</scope>
    <source>
        <strain evidence="3">02402/16</strain>
        <tissue evidence="3">Leaf</tissue>
    </source>
</reference>
<dbReference type="PANTHER" id="PTHR12271">
    <property type="entry name" value="POLY A POLYMERASE CID PAP -RELATED"/>
    <property type="match status" value="1"/>
</dbReference>
<evidence type="ECO:0000259" key="2">
    <source>
        <dbReference type="Pfam" id="PF22600"/>
    </source>
</evidence>
<feature type="domain" description="Poly(A) RNA polymerase mitochondrial-like central palm" evidence="2">
    <location>
        <begin position="13"/>
        <end position="126"/>
    </location>
</feature>